<name>A0A975TDA1_9NOST</name>
<evidence type="ECO:0000313" key="1">
    <source>
        <dbReference type="EMBL" id="QXE25943.1"/>
    </source>
</evidence>
<dbReference type="Proteomes" id="UP000683511">
    <property type="component" value="Chromosome"/>
</dbReference>
<dbReference type="AlphaFoldDB" id="A0A975TDA1"/>
<gene>
    <name evidence="1" type="ORF">B6N60_04665</name>
</gene>
<organism evidence="1 2">
    <name type="scientific">Richelia sinica FACHB-800</name>
    <dbReference type="NCBI Taxonomy" id="1357546"/>
    <lineage>
        <taxon>Bacteria</taxon>
        <taxon>Bacillati</taxon>
        <taxon>Cyanobacteriota</taxon>
        <taxon>Cyanophyceae</taxon>
        <taxon>Nostocales</taxon>
        <taxon>Nostocaceae</taxon>
        <taxon>Richelia</taxon>
    </lineage>
</organism>
<evidence type="ECO:0000313" key="2">
    <source>
        <dbReference type="Proteomes" id="UP000683511"/>
    </source>
</evidence>
<reference evidence="1" key="1">
    <citation type="submission" date="2017-04" db="EMBL/GenBank/DDBJ databases">
        <title>Genome deletions in a multicellular cyanobacterial endosymbiont for morphological adaptation in marine diatoms.</title>
        <authorList>
            <person name="Wang Y."/>
            <person name="Gao H."/>
            <person name="Li R."/>
            <person name="Xu X."/>
        </authorList>
    </citation>
    <scope>NUCLEOTIDE SEQUENCE</scope>
    <source>
        <strain evidence="1">FACHB 800</strain>
    </source>
</reference>
<sequence length="35" mass="4185">MKKELITFAEEIFNAEEKSSHRHSNQFSNYTCNYS</sequence>
<keyword evidence="2" id="KW-1185">Reference proteome</keyword>
<proteinExistence type="predicted"/>
<protein>
    <submittedName>
        <fullName evidence="1">Uncharacterized protein</fullName>
    </submittedName>
</protein>
<dbReference type="EMBL" id="CP021056">
    <property type="protein sequence ID" value="QXE25943.1"/>
    <property type="molecule type" value="Genomic_DNA"/>
</dbReference>
<dbReference type="KEGG" id="rsin:B6N60_04665"/>
<accession>A0A975TDA1</accession>